<keyword evidence="1" id="KW-0472">Membrane</keyword>
<dbReference type="InterPro" id="IPR035919">
    <property type="entry name" value="EAL_sf"/>
</dbReference>
<dbReference type="PROSITE" id="PS50887">
    <property type="entry name" value="GGDEF"/>
    <property type="match status" value="1"/>
</dbReference>
<keyword evidence="1" id="KW-0812">Transmembrane</keyword>
<evidence type="ECO:0000313" key="5">
    <source>
        <dbReference type="Proteomes" id="UP000247792"/>
    </source>
</evidence>
<dbReference type="GO" id="GO:0071111">
    <property type="term" value="F:cyclic-guanylate-specific phosphodiesterase activity"/>
    <property type="evidence" value="ECO:0007669"/>
    <property type="project" value="InterPro"/>
</dbReference>
<dbReference type="PANTHER" id="PTHR33121">
    <property type="entry name" value="CYCLIC DI-GMP PHOSPHODIESTERASE PDEF"/>
    <property type="match status" value="1"/>
</dbReference>
<evidence type="ECO:0000259" key="2">
    <source>
        <dbReference type="PROSITE" id="PS50883"/>
    </source>
</evidence>
<feature type="transmembrane region" description="Helical" evidence="1">
    <location>
        <begin position="90"/>
        <end position="118"/>
    </location>
</feature>
<accession>A0A318JDK5</accession>
<dbReference type="SUPFAM" id="SSF55073">
    <property type="entry name" value="Nucleotide cyclase"/>
    <property type="match status" value="1"/>
</dbReference>
<name>A0A318JDK5_9BURK</name>
<dbReference type="InterPro" id="IPR001633">
    <property type="entry name" value="EAL_dom"/>
</dbReference>
<sequence length="646" mass="72191">MRQQMLHSGFLKGMLGMLAAHEMSASERKPHVRQLVYVALPCALLLGLANYLQSGYRLPGLILALSAVLVLGAAFLLSGKDQLLTMAESLLLLFGLGSCVALVVLGGIAGSGVVWIYAFPFLALWLKGQRQGARWSLLWLMSMLLSIWGVREFSFAYVYDEKFMVQASVAMLLYTGIALAYNFSHSLLKEKLYVSEQGIQARNRDYTNKLEQAAYQDTVTGLPNRLRLLDILNREISLAQERGHTLLVAHIRLKKMFETSNIIGTDASDKLIRNIANTMTAAVGSRGIFARIRRDEFVCIYRKHSEDITATDIIREILAFRLEYKINDYAIHIDHTIGIASFPRHGEDADTLLRKATQAMLQAQFANHNLAFFDERQEQQFSRQQQLFIQLHEALQKGGLSLHYQAQIDLKTGAVTGAEALARWIDPVAGPIAPAEFIPIAEKSGLIKPFTLWVMREAFGQLARWRGEGLNLNVSINLSARCLMDGELVNNLHGLLKEFNLPAEYVVLELTETGFVDSTEVATQTILGLHKLGFRLSIDDFGVGHSSLSYLKNLKIDELKIDQSFMRTMAIDASCRAIVLSAIQLAHNLNLKVVAEGIESAKTEQQLQEMGCDTGQGYYFCKPMPADVFSQWARSWQINRRAMLSA</sequence>
<dbReference type="Gene3D" id="3.20.20.450">
    <property type="entry name" value="EAL domain"/>
    <property type="match status" value="1"/>
</dbReference>
<dbReference type="InterPro" id="IPR000160">
    <property type="entry name" value="GGDEF_dom"/>
</dbReference>
<evidence type="ECO:0000313" key="4">
    <source>
        <dbReference type="EMBL" id="PXX44933.1"/>
    </source>
</evidence>
<dbReference type="EMBL" id="QJKB01000002">
    <property type="protein sequence ID" value="PXX44933.1"/>
    <property type="molecule type" value="Genomic_DNA"/>
</dbReference>
<proteinExistence type="predicted"/>
<dbReference type="InterPro" id="IPR029787">
    <property type="entry name" value="Nucleotide_cyclase"/>
</dbReference>
<feature type="domain" description="GGDEF" evidence="3">
    <location>
        <begin position="244"/>
        <end position="375"/>
    </location>
</feature>
<evidence type="ECO:0000256" key="1">
    <source>
        <dbReference type="SAM" id="Phobius"/>
    </source>
</evidence>
<reference evidence="4 5" key="1">
    <citation type="submission" date="2018-05" db="EMBL/GenBank/DDBJ databases">
        <title>Genomic Encyclopedia of Type Strains, Phase IV (KMG-IV): sequencing the most valuable type-strain genomes for metagenomic binning, comparative biology and taxonomic classification.</title>
        <authorList>
            <person name="Goeker M."/>
        </authorList>
    </citation>
    <scope>NUCLEOTIDE SEQUENCE [LARGE SCALE GENOMIC DNA]</scope>
    <source>
        <strain evidence="4 5">DSM 19792</strain>
    </source>
</reference>
<dbReference type="PANTHER" id="PTHR33121:SF70">
    <property type="entry name" value="SIGNALING PROTEIN YKOW"/>
    <property type="match status" value="1"/>
</dbReference>
<organism evidence="4 5">
    <name type="scientific">Undibacterium pigrum</name>
    <dbReference type="NCBI Taxonomy" id="401470"/>
    <lineage>
        <taxon>Bacteria</taxon>
        <taxon>Pseudomonadati</taxon>
        <taxon>Pseudomonadota</taxon>
        <taxon>Betaproteobacteria</taxon>
        <taxon>Burkholderiales</taxon>
        <taxon>Oxalobacteraceae</taxon>
        <taxon>Undibacterium</taxon>
    </lineage>
</organism>
<dbReference type="InterPro" id="IPR050706">
    <property type="entry name" value="Cyclic-di-GMP_PDE-like"/>
</dbReference>
<comment type="caution">
    <text evidence="4">The sequence shown here is derived from an EMBL/GenBank/DDBJ whole genome shotgun (WGS) entry which is preliminary data.</text>
</comment>
<dbReference type="Pfam" id="PF00990">
    <property type="entry name" value="GGDEF"/>
    <property type="match status" value="1"/>
</dbReference>
<feature type="transmembrane region" description="Helical" evidence="1">
    <location>
        <begin position="163"/>
        <end position="183"/>
    </location>
</feature>
<feature type="transmembrane region" description="Helical" evidence="1">
    <location>
        <begin position="58"/>
        <end position="78"/>
    </location>
</feature>
<protein>
    <submittedName>
        <fullName evidence="4">Diguanylate cyclase (GGDEF)-like protein</fullName>
    </submittedName>
</protein>
<dbReference type="CDD" id="cd01949">
    <property type="entry name" value="GGDEF"/>
    <property type="match status" value="1"/>
</dbReference>
<dbReference type="SUPFAM" id="SSF141868">
    <property type="entry name" value="EAL domain-like"/>
    <property type="match status" value="1"/>
</dbReference>
<dbReference type="NCBIfam" id="TIGR00254">
    <property type="entry name" value="GGDEF"/>
    <property type="match status" value="1"/>
</dbReference>
<feature type="transmembrane region" description="Helical" evidence="1">
    <location>
        <begin position="133"/>
        <end position="151"/>
    </location>
</feature>
<evidence type="ECO:0000259" key="3">
    <source>
        <dbReference type="PROSITE" id="PS50887"/>
    </source>
</evidence>
<dbReference type="SMART" id="SM00052">
    <property type="entry name" value="EAL"/>
    <property type="match status" value="1"/>
</dbReference>
<dbReference type="CDD" id="cd01948">
    <property type="entry name" value="EAL"/>
    <property type="match status" value="1"/>
</dbReference>
<dbReference type="Gene3D" id="3.30.70.270">
    <property type="match status" value="1"/>
</dbReference>
<gene>
    <name evidence="4" type="ORF">DFR42_102145</name>
</gene>
<dbReference type="Proteomes" id="UP000247792">
    <property type="component" value="Unassembled WGS sequence"/>
</dbReference>
<dbReference type="PROSITE" id="PS50883">
    <property type="entry name" value="EAL"/>
    <property type="match status" value="1"/>
</dbReference>
<feature type="domain" description="EAL" evidence="2">
    <location>
        <begin position="384"/>
        <end position="637"/>
    </location>
</feature>
<dbReference type="SMART" id="SM00267">
    <property type="entry name" value="GGDEF"/>
    <property type="match status" value="1"/>
</dbReference>
<feature type="transmembrane region" description="Helical" evidence="1">
    <location>
        <begin position="35"/>
        <end position="52"/>
    </location>
</feature>
<keyword evidence="1" id="KW-1133">Transmembrane helix</keyword>
<dbReference type="AlphaFoldDB" id="A0A318JDK5"/>
<dbReference type="InterPro" id="IPR043128">
    <property type="entry name" value="Rev_trsase/Diguanyl_cyclase"/>
</dbReference>
<keyword evidence="5" id="KW-1185">Reference proteome</keyword>
<dbReference type="Pfam" id="PF00563">
    <property type="entry name" value="EAL"/>
    <property type="match status" value="1"/>
</dbReference>
<dbReference type="OrthoDB" id="9813903at2"/>